<proteinExistence type="predicted"/>
<protein>
    <submittedName>
        <fullName evidence="2">Uncharacterized protein</fullName>
    </submittedName>
</protein>
<sequence>MVGQGDRADGVGQKRPDAKACPAGRPVDDLSSGGPGAAPMMQGAPDEPVLVVFSDKQNQGNPDRPFQYL</sequence>
<reference evidence="2 3" key="1">
    <citation type="submission" date="2016-09" db="EMBL/GenBank/DDBJ databases">
        <title>Complete genome sequence of Deltia acidovorans CM13 isolated from murine proximal colonic tissue.</title>
        <authorList>
            <person name="Saffarian A."/>
        </authorList>
    </citation>
    <scope>NUCLEOTIDE SEQUENCE [LARGE SCALE GENOMIC DNA]</scope>
    <source>
        <strain evidence="2 3">CM13</strain>
    </source>
</reference>
<keyword evidence="3" id="KW-1185">Reference proteome</keyword>
<dbReference type="EMBL" id="CP017420">
    <property type="protein sequence ID" value="AOV01253.1"/>
    <property type="molecule type" value="Genomic_DNA"/>
</dbReference>
<evidence type="ECO:0000313" key="2">
    <source>
        <dbReference type="EMBL" id="AOV01253.1"/>
    </source>
</evidence>
<accession>A0ABM6E1F6</accession>
<evidence type="ECO:0000313" key="3">
    <source>
        <dbReference type="Proteomes" id="UP000095607"/>
    </source>
</evidence>
<dbReference type="Proteomes" id="UP000095607">
    <property type="component" value="Chromosome"/>
</dbReference>
<name>A0ABM6E1F6_9BURK</name>
<gene>
    <name evidence="2" type="ORF">BI380_07700</name>
</gene>
<organism evidence="2 3">
    <name type="scientific">Delftia tsuruhatensis</name>
    <dbReference type="NCBI Taxonomy" id="180282"/>
    <lineage>
        <taxon>Bacteria</taxon>
        <taxon>Pseudomonadati</taxon>
        <taxon>Pseudomonadota</taxon>
        <taxon>Betaproteobacteria</taxon>
        <taxon>Burkholderiales</taxon>
        <taxon>Comamonadaceae</taxon>
        <taxon>Delftia</taxon>
    </lineage>
</organism>
<feature type="compositionally biased region" description="Basic and acidic residues" evidence="1">
    <location>
        <begin position="1"/>
        <end position="18"/>
    </location>
</feature>
<evidence type="ECO:0000256" key="1">
    <source>
        <dbReference type="SAM" id="MobiDB-lite"/>
    </source>
</evidence>
<feature type="region of interest" description="Disordered" evidence="1">
    <location>
        <begin position="1"/>
        <end position="48"/>
    </location>
</feature>